<evidence type="ECO:0000259" key="2">
    <source>
        <dbReference type="Pfam" id="PF03787"/>
    </source>
</evidence>
<reference evidence="3" key="1">
    <citation type="submission" date="2019-10" db="EMBL/GenBank/DDBJ databases">
        <title>Metagenomic sequencing of thiosulfate-disproportionating enrichment culture.</title>
        <authorList>
            <person name="Umezawa K."/>
            <person name="Kojima H."/>
            <person name="Fukui M."/>
        </authorList>
    </citation>
    <scope>NUCLEOTIDE SEQUENCE</scope>
    <source>
        <strain evidence="3">45J</strain>
    </source>
</reference>
<dbReference type="AlphaFoldDB" id="A0A5J4L4Y5"/>
<protein>
    <recommendedName>
        <fullName evidence="2">CRISPR type III-associated protein domain-containing protein</fullName>
    </recommendedName>
</protein>
<gene>
    <name evidence="3" type="ORF">A45J_2073</name>
</gene>
<organism evidence="3">
    <name type="scientific">hot springs metagenome</name>
    <dbReference type="NCBI Taxonomy" id="433727"/>
    <lineage>
        <taxon>unclassified sequences</taxon>
        <taxon>metagenomes</taxon>
        <taxon>ecological metagenomes</taxon>
    </lineage>
</organism>
<feature type="domain" description="CRISPR type III-associated protein" evidence="2">
    <location>
        <begin position="12"/>
        <end position="175"/>
    </location>
</feature>
<dbReference type="Pfam" id="PF03787">
    <property type="entry name" value="RAMPs"/>
    <property type="match status" value="2"/>
</dbReference>
<comment type="caution">
    <text evidence="3">The sequence shown here is derived from an EMBL/GenBank/DDBJ whole genome shotgun (WGS) entry which is preliminary data.</text>
</comment>
<dbReference type="PANTHER" id="PTHR35579">
    <property type="entry name" value="CRISPR SYSTEM CMS ENDORIBONUCLEASE CSM3"/>
    <property type="match status" value="1"/>
</dbReference>
<dbReference type="InterPro" id="IPR052216">
    <property type="entry name" value="CRISPR_Csm3_endoribonuclease"/>
</dbReference>
<feature type="domain" description="CRISPR type III-associated protein" evidence="2">
    <location>
        <begin position="232"/>
        <end position="393"/>
    </location>
</feature>
<evidence type="ECO:0000256" key="1">
    <source>
        <dbReference type="ARBA" id="ARBA00023118"/>
    </source>
</evidence>
<evidence type="ECO:0000313" key="3">
    <source>
        <dbReference type="EMBL" id="GER94312.1"/>
    </source>
</evidence>
<dbReference type="InterPro" id="IPR005537">
    <property type="entry name" value="RAMP_III_fam"/>
</dbReference>
<proteinExistence type="predicted"/>
<keyword evidence="1" id="KW-0051">Antiviral defense</keyword>
<dbReference type="EMBL" id="BLAB01000001">
    <property type="protein sequence ID" value="GER94312.1"/>
    <property type="molecule type" value="Genomic_DNA"/>
</dbReference>
<dbReference type="GO" id="GO:0051607">
    <property type="term" value="P:defense response to virus"/>
    <property type="evidence" value="ECO:0007669"/>
    <property type="project" value="UniProtKB-KW"/>
</dbReference>
<accession>A0A5J4L4Y5</accession>
<sequence length="438" mass="49867">MIKIGKLILKGKLRLLSPAMIGSGRDERTDMDIIRDSDGKPFIPATSFVGVLRHSLKVDARREQLERFWGSEKKKEKPLYQSALYCDDLSIIDENPEIAIRDGVAIDNKTGRAKEHAKFNYELIEKDTTFDLRMEIDLINGHEEFFKKMLATIIQVLKSEKLRLGAKTRSGFGKIRLEDHKVYEFDFRNKGDILRWLKQDLSVPSDFNYQAFDITHDNLFELNAHFTIKNSLIVRSYTASPYEPDSVHIKSKGKDILPGTSIKGAIRARAERIINTLKKHSDIINDLFGMVDENKKEAKRGRVIIEETVLDGYPSEIQTRIKIDRFTGGVMDGALLETMPLFSTKDKKKFNLSITIEDCKPHEVGLMLLILKDLWTEDLPVGGEKSIGRGVLKGINADISYNGETFKIAQNIIEMPEDQKKRLQRYVDSLVNYNGGAS</sequence>
<name>A0A5J4L4Y5_9ZZZZ</name>
<dbReference type="PANTHER" id="PTHR35579:SF6">
    <property type="entry name" value="DUF324 DOMAIN-CONTAINING PROTEIN"/>
    <property type="match status" value="1"/>
</dbReference>